<keyword evidence="2" id="KW-1185">Reference proteome</keyword>
<organism evidence="1 2">
    <name type="scientific">Mycetohabitans endofungorum</name>
    <dbReference type="NCBI Taxonomy" id="417203"/>
    <lineage>
        <taxon>Bacteria</taxon>
        <taxon>Pseudomonadati</taxon>
        <taxon>Pseudomonadota</taxon>
        <taxon>Betaproteobacteria</taxon>
        <taxon>Burkholderiales</taxon>
        <taxon>Burkholderiaceae</taxon>
        <taxon>Mycetohabitans</taxon>
    </lineage>
</organism>
<dbReference type="AlphaFoldDB" id="A0A2P5KA21"/>
<proteinExistence type="predicted"/>
<evidence type="ECO:0000313" key="1">
    <source>
        <dbReference type="EMBL" id="PPB83574.1"/>
    </source>
</evidence>
<dbReference type="EMBL" id="PRDW01000007">
    <property type="protein sequence ID" value="PPB83574.1"/>
    <property type="molecule type" value="Genomic_DNA"/>
</dbReference>
<name>A0A2P5KA21_9BURK</name>
<reference evidence="1 2" key="1">
    <citation type="submission" date="2018-01" db="EMBL/GenBank/DDBJ databases">
        <title>Genomic Encyclopedia of Type Strains, Phase III (KMG-III): the genomes of soil and plant-associated and newly described type strains.</title>
        <authorList>
            <person name="Whitman W."/>
        </authorList>
    </citation>
    <scope>NUCLEOTIDE SEQUENCE [LARGE SCALE GENOMIC DNA]</scope>
    <source>
        <strain evidence="1 2">HKI456</strain>
    </source>
</reference>
<gene>
    <name evidence="1" type="ORF">B0O95_10790</name>
</gene>
<accession>A0A2P5KA21</accession>
<dbReference type="Proteomes" id="UP000243096">
    <property type="component" value="Unassembled WGS sequence"/>
</dbReference>
<evidence type="ECO:0000313" key="2">
    <source>
        <dbReference type="Proteomes" id="UP000243096"/>
    </source>
</evidence>
<comment type="caution">
    <text evidence="1">The sequence shown here is derived from an EMBL/GenBank/DDBJ whole genome shotgun (WGS) entry which is preliminary data.</text>
</comment>
<protein>
    <submittedName>
        <fullName evidence="1">Uncharacterized protein</fullName>
    </submittedName>
</protein>
<sequence>MNSSKLIKELRMMLKEMPAQRFWAIWLLGLLYFSARFLDVPIVVSWLSR</sequence>